<comment type="caution">
    <text evidence="3">The sequence shown here is derived from an EMBL/GenBank/DDBJ whole genome shotgun (WGS) entry which is preliminary data.</text>
</comment>
<feature type="region of interest" description="Disordered" evidence="1">
    <location>
        <begin position="144"/>
        <end position="173"/>
    </location>
</feature>
<accession>A0A841JT61</accession>
<dbReference type="Proteomes" id="UP000538666">
    <property type="component" value="Unassembled WGS sequence"/>
</dbReference>
<feature type="chain" id="PRO_5032498809" evidence="2">
    <location>
        <begin position="21"/>
        <end position="173"/>
    </location>
</feature>
<keyword evidence="2" id="KW-0732">Signal</keyword>
<proteinExistence type="predicted"/>
<feature type="signal peptide" evidence="2">
    <location>
        <begin position="1"/>
        <end position="20"/>
    </location>
</feature>
<evidence type="ECO:0000313" key="3">
    <source>
        <dbReference type="EMBL" id="MBB6142131.1"/>
    </source>
</evidence>
<name>A0A841JT61_9BACT</name>
<evidence type="ECO:0000256" key="1">
    <source>
        <dbReference type="SAM" id="MobiDB-lite"/>
    </source>
</evidence>
<feature type="compositionally biased region" description="Basic and acidic residues" evidence="1">
    <location>
        <begin position="144"/>
        <end position="155"/>
    </location>
</feature>
<dbReference type="AlphaFoldDB" id="A0A841JT61"/>
<reference evidence="3 4" key="1">
    <citation type="submission" date="2020-08" db="EMBL/GenBank/DDBJ databases">
        <title>Genomic Encyclopedia of Type Strains, Phase IV (KMG-IV): sequencing the most valuable type-strain genomes for metagenomic binning, comparative biology and taxonomic classification.</title>
        <authorList>
            <person name="Goeker M."/>
        </authorList>
    </citation>
    <scope>NUCLEOTIDE SEQUENCE [LARGE SCALE GENOMIC DNA]</scope>
    <source>
        <strain evidence="3 4">DSM 103733</strain>
    </source>
</reference>
<evidence type="ECO:0000256" key="2">
    <source>
        <dbReference type="SAM" id="SignalP"/>
    </source>
</evidence>
<evidence type="ECO:0000313" key="4">
    <source>
        <dbReference type="Proteomes" id="UP000538666"/>
    </source>
</evidence>
<feature type="compositionally biased region" description="Low complexity" evidence="1">
    <location>
        <begin position="159"/>
        <end position="173"/>
    </location>
</feature>
<dbReference type="RefSeq" id="WP_050057401.1">
    <property type="nucleotide sequence ID" value="NZ_JACHEK010000001.1"/>
</dbReference>
<gene>
    <name evidence="3" type="ORF">HNQ77_000069</name>
</gene>
<dbReference type="OrthoDB" id="119986at2"/>
<keyword evidence="4" id="KW-1185">Reference proteome</keyword>
<organism evidence="3 4">
    <name type="scientific">Silvibacterium bohemicum</name>
    <dbReference type="NCBI Taxonomy" id="1577686"/>
    <lineage>
        <taxon>Bacteria</taxon>
        <taxon>Pseudomonadati</taxon>
        <taxon>Acidobacteriota</taxon>
        <taxon>Terriglobia</taxon>
        <taxon>Terriglobales</taxon>
        <taxon>Acidobacteriaceae</taxon>
        <taxon>Silvibacterium</taxon>
    </lineage>
</organism>
<protein>
    <submittedName>
        <fullName evidence="3">Uncharacterized protein</fullName>
    </submittedName>
</protein>
<dbReference type="EMBL" id="JACHEK010000001">
    <property type="protein sequence ID" value="MBB6142131.1"/>
    <property type="molecule type" value="Genomic_DNA"/>
</dbReference>
<sequence length="173" mass="19608">MRLSRLICSSILLSASLLSAESKNPADYPFRLHIFNRSETDFYHNRVEEETKGEGRANLFANNDVRGIDFSYECSEKLKASFGYETYPAKWKKPNQELVVLMPVFGKPNAYFTCDFKTQVKDYAYVSHNGSLSSESPADFKDWMKKRDYDPEHGKNVPTKAKAAAAATASKPE</sequence>